<dbReference type="PANTHER" id="PTHR11707:SF28">
    <property type="entry name" value="60 KDA LYSOPHOSPHOLIPASE"/>
    <property type="match status" value="1"/>
</dbReference>
<name>A0ABW2W994_9ACTN</name>
<dbReference type="InterPro" id="IPR006034">
    <property type="entry name" value="Asparaginase/glutaminase-like"/>
</dbReference>
<feature type="domain" description="PPC" evidence="4">
    <location>
        <begin position="332"/>
        <end position="478"/>
    </location>
</feature>
<dbReference type="InterPro" id="IPR005175">
    <property type="entry name" value="PPC_dom"/>
</dbReference>
<dbReference type="SUPFAM" id="SSF117856">
    <property type="entry name" value="AF0104/ALDC/Ptd012-like"/>
    <property type="match status" value="1"/>
</dbReference>
<evidence type="ECO:0000256" key="3">
    <source>
        <dbReference type="SAM" id="MobiDB-lite"/>
    </source>
</evidence>
<dbReference type="Pfam" id="PF03479">
    <property type="entry name" value="PCC"/>
    <property type="match status" value="1"/>
</dbReference>
<comment type="similarity">
    <text evidence="1">Belongs to the asparaginase 1 family.</text>
</comment>
<dbReference type="RefSeq" id="WP_381607001.1">
    <property type="nucleotide sequence ID" value="NZ_JBHTEB010000001.1"/>
</dbReference>
<evidence type="ECO:0000313" key="6">
    <source>
        <dbReference type="Proteomes" id="UP001597023"/>
    </source>
</evidence>
<evidence type="ECO:0000313" key="5">
    <source>
        <dbReference type="EMBL" id="MFD0314673.1"/>
    </source>
</evidence>
<dbReference type="Gene3D" id="3.40.50.40">
    <property type="match status" value="1"/>
</dbReference>
<dbReference type="InterPro" id="IPR036152">
    <property type="entry name" value="Asp/glu_Ase-like_sf"/>
</dbReference>
<organism evidence="5 6">
    <name type="scientific">Streptomyces flavalbus</name>
    <dbReference type="NCBI Taxonomy" id="2665155"/>
    <lineage>
        <taxon>Bacteria</taxon>
        <taxon>Bacillati</taxon>
        <taxon>Actinomycetota</taxon>
        <taxon>Actinomycetes</taxon>
        <taxon>Kitasatosporales</taxon>
        <taxon>Streptomycetaceae</taxon>
        <taxon>Streptomyces</taxon>
    </lineage>
</organism>
<dbReference type="Proteomes" id="UP001597023">
    <property type="component" value="Unassembled WGS sequence"/>
</dbReference>
<dbReference type="InterPro" id="IPR040919">
    <property type="entry name" value="Asparaginase_C"/>
</dbReference>
<dbReference type="PIRSF" id="PIRSF001220">
    <property type="entry name" value="L-ASNase_gatD"/>
    <property type="match status" value="1"/>
</dbReference>
<dbReference type="Gene3D" id="3.40.50.1170">
    <property type="entry name" value="L-asparaginase, N-terminal domain"/>
    <property type="match status" value="1"/>
</dbReference>
<protein>
    <submittedName>
        <fullName evidence="5">PCC domain-containing protein</fullName>
    </submittedName>
</protein>
<keyword evidence="6" id="KW-1185">Reference proteome</keyword>
<dbReference type="Gene3D" id="3.30.1330.80">
    <property type="entry name" value="Hypothetical protein, similar to alpha- acetolactate decarboxylase, domain 2"/>
    <property type="match status" value="1"/>
</dbReference>
<dbReference type="PIRSF" id="PIRSF500176">
    <property type="entry name" value="L_ASNase"/>
    <property type="match status" value="1"/>
</dbReference>
<evidence type="ECO:0000259" key="4">
    <source>
        <dbReference type="PROSITE" id="PS51742"/>
    </source>
</evidence>
<dbReference type="PROSITE" id="PS51732">
    <property type="entry name" value="ASN_GLN_ASE_3"/>
    <property type="match status" value="1"/>
</dbReference>
<dbReference type="PROSITE" id="PS51742">
    <property type="entry name" value="PPC"/>
    <property type="match status" value="1"/>
</dbReference>
<dbReference type="Pfam" id="PF00710">
    <property type="entry name" value="Asparaginase"/>
    <property type="match status" value="1"/>
</dbReference>
<accession>A0ABW2W994</accession>
<dbReference type="InterPro" id="IPR037152">
    <property type="entry name" value="L-asparaginase_N_sf"/>
</dbReference>
<feature type="compositionally biased region" description="Basic residues" evidence="3">
    <location>
        <begin position="295"/>
        <end position="306"/>
    </location>
</feature>
<dbReference type="CDD" id="cd08964">
    <property type="entry name" value="L-asparaginase_II"/>
    <property type="match status" value="1"/>
</dbReference>
<comment type="caution">
    <text evidence="5">The sequence shown here is derived from an EMBL/GenBank/DDBJ whole genome shotgun (WGS) entry which is preliminary data.</text>
</comment>
<dbReference type="SUPFAM" id="SSF53774">
    <property type="entry name" value="Glutaminase/Asparaginase"/>
    <property type="match status" value="1"/>
</dbReference>
<dbReference type="InterPro" id="IPR027474">
    <property type="entry name" value="L-asparaginase_N"/>
</dbReference>
<dbReference type="PRINTS" id="PR00139">
    <property type="entry name" value="ASNGLNASE"/>
</dbReference>
<keyword evidence="2" id="KW-0378">Hydrolase</keyword>
<gene>
    <name evidence="5" type="ORF">ACFQZ6_10605</name>
</gene>
<proteinExistence type="inferred from homology"/>
<dbReference type="SMART" id="SM00870">
    <property type="entry name" value="Asparaginase"/>
    <property type="match status" value="1"/>
</dbReference>
<dbReference type="InterPro" id="IPR004550">
    <property type="entry name" value="AsnASE_II"/>
</dbReference>
<dbReference type="EMBL" id="JBHTEB010000001">
    <property type="protein sequence ID" value="MFD0314673.1"/>
    <property type="molecule type" value="Genomic_DNA"/>
</dbReference>
<dbReference type="CDD" id="cd11378">
    <property type="entry name" value="DUF296"/>
    <property type="match status" value="1"/>
</dbReference>
<sequence>MATDPATGGVVPALSAHDLLAAVPGLDRHGIDLRVHDFRRAPGASLTFADLTELGAAIDKTLGGGEIDGVVITQGTDTIEETAFFLDLHHGHDQPVIVTGAMRNPTMVGPDGPANLYAAVIAAADPQLHGAGVLVVLNDEIHAARHVRKSHTTNPAAFTSPGAGPVGRVAEDRVRLASPPPTRVAPLAPAVRDARVGLYTVSLGDDGTLLDAWDGRCDGLVVAAFGVGHVPQRLVASLERLAARIPVVLASRIGNGPVLTGTYGFPGSEKDLIGRGLIPAGDLDRTTRGSCFRRCSPRTRTTRRSPRSSPPSRADPRTSVPSERTHMRAHVLDTGRTFGVTFDHGEDFFDALSAFCRDHGVRQGYIPSFIGAFAEAEIVGACGKLENPDAPVWDRTHVTNVEAFGAGTIAHDPETGAILPHIHVSAGLKALSADGRTSHLLSARVQFLSELYVVEVLSPTMTRPRNPQLYDVPLLTFGTPE</sequence>
<dbReference type="Pfam" id="PF17763">
    <property type="entry name" value="Asparaginase_C"/>
    <property type="match status" value="1"/>
</dbReference>
<feature type="region of interest" description="Disordered" evidence="3">
    <location>
        <begin position="289"/>
        <end position="326"/>
    </location>
</feature>
<evidence type="ECO:0000256" key="1">
    <source>
        <dbReference type="ARBA" id="ARBA00010518"/>
    </source>
</evidence>
<evidence type="ECO:0000256" key="2">
    <source>
        <dbReference type="ARBA" id="ARBA00022801"/>
    </source>
</evidence>
<dbReference type="InterPro" id="IPR027473">
    <property type="entry name" value="L-asparaginase_C"/>
</dbReference>
<reference evidence="6" key="1">
    <citation type="journal article" date="2019" name="Int. J. Syst. Evol. Microbiol.">
        <title>The Global Catalogue of Microorganisms (GCM) 10K type strain sequencing project: providing services to taxonomists for standard genome sequencing and annotation.</title>
        <authorList>
            <consortium name="The Broad Institute Genomics Platform"/>
            <consortium name="The Broad Institute Genome Sequencing Center for Infectious Disease"/>
            <person name="Wu L."/>
            <person name="Ma J."/>
        </authorList>
    </citation>
    <scope>NUCLEOTIDE SEQUENCE [LARGE SCALE GENOMIC DNA]</scope>
    <source>
        <strain evidence="6">CGMCC 4.7400</strain>
    </source>
</reference>
<dbReference type="PANTHER" id="PTHR11707">
    <property type="entry name" value="L-ASPARAGINASE"/>
    <property type="match status" value="1"/>
</dbReference>